<keyword evidence="2" id="KW-1003">Cell membrane</keyword>
<keyword evidence="8" id="KW-1185">Reference proteome</keyword>
<evidence type="ECO:0000256" key="2">
    <source>
        <dbReference type="ARBA" id="ARBA00022475"/>
    </source>
</evidence>
<evidence type="ECO:0000256" key="1">
    <source>
        <dbReference type="ARBA" id="ARBA00004651"/>
    </source>
</evidence>
<feature type="transmembrane region" description="Helical" evidence="6">
    <location>
        <begin position="267"/>
        <end position="285"/>
    </location>
</feature>
<dbReference type="PANTHER" id="PTHR39087:SF2">
    <property type="entry name" value="UPF0104 MEMBRANE PROTEIN MJ1595"/>
    <property type="match status" value="1"/>
</dbReference>
<keyword evidence="3 6" id="KW-0812">Transmembrane</keyword>
<feature type="transmembrane region" description="Helical" evidence="6">
    <location>
        <begin position="186"/>
        <end position="207"/>
    </location>
</feature>
<dbReference type="Proteomes" id="UP001501207">
    <property type="component" value="Unassembled WGS sequence"/>
</dbReference>
<reference evidence="8" key="1">
    <citation type="journal article" date="2019" name="Int. J. Syst. Evol. Microbiol.">
        <title>The Global Catalogue of Microorganisms (GCM) 10K type strain sequencing project: providing services to taxonomists for standard genome sequencing and annotation.</title>
        <authorList>
            <consortium name="The Broad Institute Genomics Platform"/>
            <consortium name="The Broad Institute Genome Sequencing Center for Infectious Disease"/>
            <person name="Wu L."/>
            <person name="Ma J."/>
        </authorList>
    </citation>
    <scope>NUCLEOTIDE SEQUENCE [LARGE SCALE GENOMIC DNA]</scope>
    <source>
        <strain evidence="8">JCM 17664</strain>
    </source>
</reference>
<dbReference type="EMBL" id="BAABFN010000002">
    <property type="protein sequence ID" value="GAA4306118.1"/>
    <property type="molecule type" value="Genomic_DNA"/>
</dbReference>
<sequence>MVRVTRFKDEEGMKQYAGKILKFILFFGLGILLIWLATYQLTPSQRENIRTAFYEAHYWVLVPVLLIGVASHLLRAWRWRLLMYPMGYRPSLWNVFAAVMIGYLANLAIPRMGEVTRCGVLARNGKIPVDRLIGTMIAERAVDLLSLAVILLAAVGSQRAVLGAFFNHNIVRPLVYHFRPGADYRGMLLIVAVVVLLCLGYLLLRLFRATRWYGKLRSILRGIREGLVSLGRLQHKSWFFLSTILIWIAYFLMMYIGFLALDDTAGLGLPVALAVLGFGSIGMVLTQGGIGAYQLLVAKTLTLYGIAEGVGYAFGWISWLAQTLLIVVLGLGCLSILPFLKPGRRAKA</sequence>
<feature type="transmembrane region" description="Helical" evidence="6">
    <location>
        <begin position="58"/>
        <end position="79"/>
    </location>
</feature>
<feature type="transmembrane region" description="Helical" evidence="6">
    <location>
        <begin position="319"/>
        <end position="340"/>
    </location>
</feature>
<gene>
    <name evidence="7" type="ORF">GCM10023143_11830</name>
</gene>
<organism evidence="7 8">
    <name type="scientific">Compostibacter hankyongensis</name>
    <dbReference type="NCBI Taxonomy" id="1007089"/>
    <lineage>
        <taxon>Bacteria</taxon>
        <taxon>Pseudomonadati</taxon>
        <taxon>Bacteroidota</taxon>
        <taxon>Chitinophagia</taxon>
        <taxon>Chitinophagales</taxon>
        <taxon>Chitinophagaceae</taxon>
        <taxon>Compostibacter</taxon>
    </lineage>
</organism>
<keyword evidence="4 6" id="KW-1133">Transmembrane helix</keyword>
<name>A0ABP8FL77_9BACT</name>
<accession>A0ABP8FL77</accession>
<evidence type="ECO:0000313" key="8">
    <source>
        <dbReference type="Proteomes" id="UP001501207"/>
    </source>
</evidence>
<proteinExistence type="predicted"/>
<evidence type="ECO:0000256" key="5">
    <source>
        <dbReference type="ARBA" id="ARBA00023136"/>
    </source>
</evidence>
<dbReference type="PANTHER" id="PTHR39087">
    <property type="entry name" value="UPF0104 MEMBRANE PROTEIN MJ1595"/>
    <property type="match status" value="1"/>
</dbReference>
<feature type="transmembrane region" description="Helical" evidence="6">
    <location>
        <begin position="91"/>
        <end position="109"/>
    </location>
</feature>
<feature type="transmembrane region" description="Helical" evidence="6">
    <location>
        <begin position="144"/>
        <end position="166"/>
    </location>
</feature>
<comment type="caution">
    <text evidence="7">The sequence shown here is derived from an EMBL/GenBank/DDBJ whole genome shotgun (WGS) entry which is preliminary data.</text>
</comment>
<evidence type="ECO:0000256" key="4">
    <source>
        <dbReference type="ARBA" id="ARBA00022989"/>
    </source>
</evidence>
<dbReference type="InterPro" id="IPR022791">
    <property type="entry name" value="L-PG_synthase/AglD"/>
</dbReference>
<evidence type="ECO:0000256" key="6">
    <source>
        <dbReference type="SAM" id="Phobius"/>
    </source>
</evidence>
<feature type="transmembrane region" description="Helical" evidence="6">
    <location>
        <begin position="238"/>
        <end position="261"/>
    </location>
</feature>
<feature type="transmembrane region" description="Helical" evidence="6">
    <location>
        <begin position="20"/>
        <end position="37"/>
    </location>
</feature>
<protein>
    <submittedName>
        <fullName evidence="7">Lysylphosphatidylglycerol synthase transmembrane domain-containing protein</fullName>
    </submittedName>
</protein>
<evidence type="ECO:0000256" key="3">
    <source>
        <dbReference type="ARBA" id="ARBA00022692"/>
    </source>
</evidence>
<evidence type="ECO:0000313" key="7">
    <source>
        <dbReference type="EMBL" id="GAA4306118.1"/>
    </source>
</evidence>
<keyword evidence="5 6" id="KW-0472">Membrane</keyword>
<dbReference type="Pfam" id="PF03706">
    <property type="entry name" value="LPG_synthase_TM"/>
    <property type="match status" value="1"/>
</dbReference>
<comment type="subcellular location">
    <subcellularLocation>
        <location evidence="1">Cell membrane</location>
        <topology evidence="1">Multi-pass membrane protein</topology>
    </subcellularLocation>
</comment>